<reference evidence="2 3" key="1">
    <citation type="submission" date="2018-12" db="EMBL/GenBank/DDBJ databases">
        <title>The whole draft genome of Aquabacterium sp. SJQ9.</title>
        <authorList>
            <person name="Sun L."/>
            <person name="Gao X."/>
            <person name="Chen W."/>
            <person name="Huang K."/>
        </authorList>
    </citation>
    <scope>NUCLEOTIDE SEQUENCE [LARGE SCALE GENOMIC DNA]</scope>
    <source>
        <strain evidence="2 3">SJQ9</strain>
    </source>
</reference>
<feature type="region of interest" description="Disordered" evidence="1">
    <location>
        <begin position="326"/>
        <end position="345"/>
    </location>
</feature>
<evidence type="ECO:0000313" key="2">
    <source>
        <dbReference type="EMBL" id="RRS03207.1"/>
    </source>
</evidence>
<dbReference type="OrthoDB" id="9157617at2"/>
<feature type="compositionally biased region" description="Polar residues" evidence="1">
    <location>
        <begin position="326"/>
        <end position="340"/>
    </location>
</feature>
<evidence type="ECO:0000256" key="1">
    <source>
        <dbReference type="SAM" id="MobiDB-lite"/>
    </source>
</evidence>
<dbReference type="AlphaFoldDB" id="A0A3R8U2D7"/>
<accession>A0A3R8U2D7</accession>
<protein>
    <submittedName>
        <fullName evidence="2">Uncharacterized protein</fullName>
    </submittedName>
</protein>
<feature type="region of interest" description="Disordered" evidence="1">
    <location>
        <begin position="144"/>
        <end position="191"/>
    </location>
</feature>
<gene>
    <name evidence="2" type="ORF">EIP75_16065</name>
</gene>
<proteinExistence type="predicted"/>
<evidence type="ECO:0000313" key="3">
    <source>
        <dbReference type="Proteomes" id="UP000269265"/>
    </source>
</evidence>
<name>A0A3R8U2D7_9BURK</name>
<sequence>MAWLIKNAPDSPAILYIYTGIRSVSRRLNMAGLLDTSDQNQGGLLGQFSNLASSPLGQGLLSAAFAGLASAGRPGIGRWNALGTAGLGGLQGYASAVENQRQAAFDEQRKNLMGAQLTGINTQNENQQFDLSQRRRRQAYWENMTGQQGGGQPQPPMPSGGPVGNSTGDGPIPGGTQASGGVGGAPTQSPPTSPLNALDLLRNGFSIDEARSVADMNTWNLPKATRWERVPTADGKGLELIGLDDFGRRVNTGVRPFVEPTWQDSGGSVNAIDPVTLEVRKRIAKTMTPDGIAADRRAREAQQWQRDNGSTQIIQTDQGPVVVNTRSGQATPVTGPTGQTYGRPLNPIPSQASTAIITNQQNLAKINDALNLIEGKDVGELKGDKQATGWKGYWPQSVLNRNDPEGVDTRAMIADIGSLVIHDRSGAAVTAAESPRLMPFIPLITDDRETAVKKLQRFKQLYESEQQGLRDVYSSANGYRQPSFAERPQDDKRKPLSAFDQPSGTPAAGGQRRPLSSFEGN</sequence>
<dbReference type="EMBL" id="RSED01000013">
    <property type="protein sequence ID" value="RRS03207.1"/>
    <property type="molecule type" value="Genomic_DNA"/>
</dbReference>
<dbReference type="RefSeq" id="WP_125244299.1">
    <property type="nucleotide sequence ID" value="NZ_RSED01000013.1"/>
</dbReference>
<keyword evidence="3" id="KW-1185">Reference proteome</keyword>
<dbReference type="Proteomes" id="UP000269265">
    <property type="component" value="Unassembled WGS sequence"/>
</dbReference>
<comment type="caution">
    <text evidence="2">The sequence shown here is derived from an EMBL/GenBank/DDBJ whole genome shotgun (WGS) entry which is preliminary data.</text>
</comment>
<feature type="region of interest" description="Disordered" evidence="1">
    <location>
        <begin position="472"/>
        <end position="521"/>
    </location>
</feature>
<feature type="compositionally biased region" description="Gly residues" evidence="1">
    <location>
        <begin position="171"/>
        <end position="184"/>
    </location>
</feature>
<organism evidence="2 3">
    <name type="scientific">Aquabacterium soli</name>
    <dbReference type="NCBI Taxonomy" id="2493092"/>
    <lineage>
        <taxon>Bacteria</taxon>
        <taxon>Pseudomonadati</taxon>
        <taxon>Pseudomonadota</taxon>
        <taxon>Betaproteobacteria</taxon>
        <taxon>Burkholderiales</taxon>
        <taxon>Aquabacterium</taxon>
    </lineage>
</organism>